<proteinExistence type="predicted"/>
<organism evidence="2 3">
    <name type="scientific">Mycolicibacterium chitae</name>
    <name type="common">Mycobacterium chitae</name>
    <dbReference type="NCBI Taxonomy" id="1792"/>
    <lineage>
        <taxon>Bacteria</taxon>
        <taxon>Bacillati</taxon>
        <taxon>Actinomycetota</taxon>
        <taxon>Actinomycetes</taxon>
        <taxon>Mycobacteriales</taxon>
        <taxon>Mycobacteriaceae</taxon>
        <taxon>Mycolicibacterium</taxon>
    </lineage>
</organism>
<protein>
    <submittedName>
        <fullName evidence="2">Uncharacterized protein</fullName>
    </submittedName>
</protein>
<keyword evidence="3" id="KW-1185">Reference proteome</keyword>
<dbReference type="AlphaFoldDB" id="A0A3S4RIU2"/>
<dbReference type="EMBL" id="LR134355">
    <property type="protein sequence ID" value="VEG49232.1"/>
    <property type="molecule type" value="Genomic_DNA"/>
</dbReference>
<sequence length="95" mass="9825">MAAASALGLITSPRVGADCVTSNGTVLCSQGDTRGSNTGQGPGSVSHPCDFDWYCDYDGFDYGIVLDPDFDGGISRPDRPNNDLPGRGGGRGGRR</sequence>
<evidence type="ECO:0000256" key="1">
    <source>
        <dbReference type="SAM" id="MobiDB-lite"/>
    </source>
</evidence>
<dbReference type="RefSeq" id="WP_126334930.1">
    <property type="nucleotide sequence ID" value="NZ_AP022604.1"/>
</dbReference>
<evidence type="ECO:0000313" key="2">
    <source>
        <dbReference type="EMBL" id="VEG49232.1"/>
    </source>
</evidence>
<feature type="region of interest" description="Disordered" evidence="1">
    <location>
        <begin position="71"/>
        <end position="95"/>
    </location>
</feature>
<feature type="compositionally biased region" description="Gly residues" evidence="1">
    <location>
        <begin position="86"/>
        <end position="95"/>
    </location>
</feature>
<name>A0A3S4RIU2_MYCCI</name>
<gene>
    <name evidence="2" type="ORF">NCTC10485_03539</name>
</gene>
<dbReference type="Proteomes" id="UP000282551">
    <property type="component" value="Chromosome"/>
</dbReference>
<dbReference type="OrthoDB" id="4641835at2"/>
<evidence type="ECO:0000313" key="3">
    <source>
        <dbReference type="Proteomes" id="UP000282551"/>
    </source>
</evidence>
<accession>A0A3S4RIU2</accession>
<reference evidence="2 3" key="1">
    <citation type="submission" date="2018-12" db="EMBL/GenBank/DDBJ databases">
        <authorList>
            <consortium name="Pathogen Informatics"/>
        </authorList>
    </citation>
    <scope>NUCLEOTIDE SEQUENCE [LARGE SCALE GENOMIC DNA]</scope>
    <source>
        <strain evidence="2 3">NCTC10485</strain>
    </source>
</reference>